<comment type="caution">
    <text evidence="1">The sequence shown here is derived from an EMBL/GenBank/DDBJ whole genome shotgun (WGS) entry which is preliminary data.</text>
</comment>
<protein>
    <submittedName>
        <fullName evidence="1">Uncharacterized protein</fullName>
    </submittedName>
</protein>
<evidence type="ECO:0000313" key="1">
    <source>
        <dbReference type="EMBL" id="MBD8487532.1"/>
    </source>
</evidence>
<proteinExistence type="predicted"/>
<name>A0ABR9AGV5_9BACT</name>
<evidence type="ECO:0000313" key="2">
    <source>
        <dbReference type="Proteomes" id="UP000647133"/>
    </source>
</evidence>
<reference evidence="1 2" key="1">
    <citation type="submission" date="2020-09" db="EMBL/GenBank/DDBJ databases">
        <title>Echinicola sp. CAU 1574 isolated from sand of Sido Beach.</title>
        <authorList>
            <person name="Kim W."/>
        </authorList>
    </citation>
    <scope>NUCLEOTIDE SEQUENCE [LARGE SCALE GENOMIC DNA]</scope>
    <source>
        <strain evidence="1 2">CAU 1574</strain>
    </source>
</reference>
<dbReference type="EMBL" id="JACYTQ010000001">
    <property type="protein sequence ID" value="MBD8487532.1"/>
    <property type="molecule type" value="Genomic_DNA"/>
</dbReference>
<sequence length="197" mass="22823">MIFTGIQTILIVYAFIEGKKYLKKYADQVKLEEKISTITETYRALFEFLSVTDDVLTLGSFEEYEKLKVPTQTNDQLKPQLDLFLQRYEVNSNTHKSESRRLQGLIDANLVVIDNMEFHRLWNDVLEKFKDILSPLNDYRTHVRYGGFTLIDLHEIARDIPNGAFSTSHSQAQKFRGSISVLKSALSEYRKNIHVVG</sequence>
<keyword evidence="2" id="KW-1185">Reference proteome</keyword>
<organism evidence="1 2">
    <name type="scientific">Echinicola arenosa</name>
    <dbReference type="NCBI Taxonomy" id="2774144"/>
    <lineage>
        <taxon>Bacteria</taxon>
        <taxon>Pseudomonadati</taxon>
        <taxon>Bacteroidota</taxon>
        <taxon>Cytophagia</taxon>
        <taxon>Cytophagales</taxon>
        <taxon>Cyclobacteriaceae</taxon>
        <taxon>Echinicola</taxon>
    </lineage>
</organism>
<accession>A0ABR9AGV5</accession>
<gene>
    <name evidence="1" type="ORF">IFO69_02110</name>
</gene>
<dbReference type="Proteomes" id="UP000647133">
    <property type="component" value="Unassembled WGS sequence"/>
</dbReference>